<dbReference type="InterPro" id="IPR006652">
    <property type="entry name" value="Kelch_1"/>
</dbReference>
<dbReference type="Pfam" id="PF10539">
    <property type="entry name" value="Dev_Cell_Death"/>
    <property type="match status" value="1"/>
</dbReference>
<gene>
    <name evidence="3" type="primary">LOC107785206</name>
</gene>
<feature type="region of interest" description="Disordered" evidence="1">
    <location>
        <begin position="348"/>
        <end position="374"/>
    </location>
</feature>
<protein>
    <submittedName>
        <fullName evidence="3">Uncharacterized protein isoform X1</fullName>
    </submittedName>
</protein>
<proteinExistence type="predicted"/>
<dbReference type="SMART" id="SM00612">
    <property type="entry name" value="Kelch"/>
    <property type="match status" value="5"/>
</dbReference>
<feature type="region of interest" description="Disordered" evidence="1">
    <location>
        <begin position="390"/>
        <end position="417"/>
    </location>
</feature>
<dbReference type="PANTHER" id="PTHR46034:SF23">
    <property type="entry name" value="DCD (DEVELOPMENT AND CELL DEATH) DOMAIN PROTEIN"/>
    <property type="match status" value="1"/>
</dbReference>
<dbReference type="OMA" id="WEESHWA"/>
<organism evidence="3">
    <name type="scientific">Nicotiana tabacum</name>
    <name type="common">Common tobacco</name>
    <dbReference type="NCBI Taxonomy" id="4097"/>
    <lineage>
        <taxon>Eukaryota</taxon>
        <taxon>Viridiplantae</taxon>
        <taxon>Streptophyta</taxon>
        <taxon>Embryophyta</taxon>
        <taxon>Tracheophyta</taxon>
        <taxon>Spermatophyta</taxon>
        <taxon>Magnoliopsida</taxon>
        <taxon>eudicotyledons</taxon>
        <taxon>Gunneridae</taxon>
        <taxon>Pentapetalae</taxon>
        <taxon>asterids</taxon>
        <taxon>lamiids</taxon>
        <taxon>Solanales</taxon>
        <taxon>Solanaceae</taxon>
        <taxon>Nicotianoideae</taxon>
        <taxon>Nicotianeae</taxon>
        <taxon>Nicotiana</taxon>
    </lineage>
</organism>
<evidence type="ECO:0000259" key="2">
    <source>
        <dbReference type="PROSITE" id="PS51222"/>
    </source>
</evidence>
<dbReference type="Pfam" id="PF01344">
    <property type="entry name" value="Kelch_1"/>
    <property type="match status" value="2"/>
</dbReference>
<accession>A0A1S3ZBZ6</accession>
<feature type="compositionally biased region" description="Basic and acidic residues" evidence="1">
    <location>
        <begin position="355"/>
        <end position="369"/>
    </location>
</feature>
<dbReference type="PROSITE" id="PS51222">
    <property type="entry name" value="DCD"/>
    <property type="match status" value="1"/>
</dbReference>
<dbReference type="PaxDb" id="4097-A0A1S3ZBZ6"/>
<sequence length="798" mass="88697">MGAGRKTTTLALKEKTKSMSTVNCGASARNLRKADLGAVIFGCTHVTHKECLLKQLFGLPEPHFSYVKKISMGLTLFLFNYSDRKLHGIFEAASPGQLNINPYGWTKTSDGSESTAYPAQVRIRVRQRYCPLTEDQFASIIGDNYYARGLFWFELDRSQTRRLVDLFSSLPALDEATGLLMSSLRNNLFKSLPMTRQVDAVGEMKDRHSEERPDHLDHSGWADASIGTTRKLNCGNSVLGSTGASTAVIEPKSYTQKLWSSLFKSSASDMDKLDATSDMDKIDPLLSSSSSPTSPPSDKNRMDWELCLSSSVDKEGHKYQAWDLADHEEPVELTSRFIYSSLQNESISPSQQSKLFERQYTEQESEHSEITTSELNLQQMNELKIEWESPCGESQNSESSTGNDNVEMPDDGPKSLMGLKEEERDTSQTFLSVNIGSEDRNSEVLEIPQQVDPSELLAVVAKLIGEVEGLKRSKLEQDLKIMSLEQELVHSRLELRQLMNMHNRLEPEPLYSSRNFEESVVIVGGYDGSSWLPSLDSYFPLHDRVETLSPMTFSRSHASSVKLNGEIFVLGGVYGDVWFNTVESFSPLRNQWIQQPSLNEKKGSLAGASLNDKIFAIGGGNGAQCFSEVEMFDFNIGNWISARAMMKKRFAAAAADIHGAIYVVGGYDGKAYLKSGERFDPREQTWTTVGSMKTRRGCHSLVAYNEKLYALGGYDGDNMVSSVEILDPRFGSWVMGEQMSSPRGYSGAAVVGGNIWVIGGVNDHEEVLDTIDCFEDGYGWQMTNSGSLGKRCFFSAIV</sequence>
<dbReference type="PANTHER" id="PTHR46034">
    <property type="match status" value="1"/>
</dbReference>
<dbReference type="Gene3D" id="2.120.10.80">
    <property type="entry name" value="Kelch-type beta propeller"/>
    <property type="match status" value="1"/>
</dbReference>
<reference evidence="3" key="1">
    <citation type="submission" date="2025-08" db="UniProtKB">
        <authorList>
            <consortium name="RefSeq"/>
        </authorList>
    </citation>
    <scope>IDENTIFICATION</scope>
</reference>
<dbReference type="SMR" id="A0A1S3ZBZ6"/>
<dbReference type="AlphaFoldDB" id="A0A1S3ZBZ6"/>
<dbReference type="KEGG" id="nta:107785206"/>
<feature type="domain" description="DCD" evidence="2">
    <location>
        <begin position="34"/>
        <end position="169"/>
    </location>
</feature>
<feature type="compositionally biased region" description="Polar residues" evidence="1">
    <location>
        <begin position="392"/>
        <end position="404"/>
    </location>
</feature>
<dbReference type="SUPFAM" id="SSF117281">
    <property type="entry name" value="Kelch motif"/>
    <property type="match status" value="1"/>
</dbReference>
<feature type="region of interest" description="Disordered" evidence="1">
    <location>
        <begin position="280"/>
        <end position="302"/>
    </location>
</feature>
<dbReference type="RefSeq" id="XP_016461931.1">
    <property type="nucleotide sequence ID" value="XM_016606445.1"/>
</dbReference>
<dbReference type="InterPro" id="IPR044832">
    <property type="entry name" value="NRP-like"/>
</dbReference>
<dbReference type="Pfam" id="PF24681">
    <property type="entry name" value="Kelch_KLHDC2_KLHL20_DRC7"/>
    <property type="match status" value="1"/>
</dbReference>
<dbReference type="SMART" id="SM00767">
    <property type="entry name" value="DCD"/>
    <property type="match status" value="1"/>
</dbReference>
<dbReference type="GO" id="GO:0034976">
    <property type="term" value="P:response to endoplasmic reticulum stress"/>
    <property type="evidence" value="ECO:0007669"/>
    <property type="project" value="InterPro"/>
</dbReference>
<name>A0A1S3ZBZ6_TOBAC</name>
<dbReference type="OrthoDB" id="1268499at2759"/>
<dbReference type="InterPro" id="IPR013989">
    <property type="entry name" value="Dev_and_cell_death_domain"/>
</dbReference>
<evidence type="ECO:0000256" key="1">
    <source>
        <dbReference type="SAM" id="MobiDB-lite"/>
    </source>
</evidence>
<evidence type="ECO:0000313" key="3">
    <source>
        <dbReference type="RefSeq" id="XP_016461931.1"/>
    </source>
</evidence>
<dbReference type="InterPro" id="IPR015915">
    <property type="entry name" value="Kelch-typ_b-propeller"/>
</dbReference>